<evidence type="ECO:0000313" key="2">
    <source>
        <dbReference type="Proteomes" id="UP000244855"/>
    </source>
</evidence>
<dbReference type="OrthoDB" id="4149149at2759"/>
<name>A0A2V1DF30_9PLEO</name>
<sequence>MDHQHGSESAAREGLFNLTRQMENEDEDQFDVDVTIMDFLAYKAINLIFEWRSSINPYVSDLPSALASMTAEFRTFVKHKHGGRRLNTQAAFRSRLLQFSLLFSHRLNHDNTWTTEQSLNHLRAQNRNRGSYWRLHTHHSPALAQPFDPSSQFPLADGALAENRHQLACSLGQPKDKRRWVTDLEGTPSLHCLLSLFIELTAARVDLGDWDPSDGWMHLVGQFMLQAVTEEYLRNGAYGEESFNAIFAFGYPGTRRRPDDGPDIQAMRTVFCAEGNTREQIPGWSEIKQHYINELLPQRKDGTSFLGSISLAQERHTYIEFENQMLSFLEYLHKGLTKPDLVQVEEGRITIHGNDLGEAESREMIRRMGL</sequence>
<gene>
    <name evidence="1" type="ORF">DM02DRAFT_658988</name>
</gene>
<dbReference type="AlphaFoldDB" id="A0A2V1DF30"/>
<keyword evidence="2" id="KW-1185">Reference proteome</keyword>
<reference evidence="1 2" key="1">
    <citation type="journal article" date="2018" name="Sci. Rep.">
        <title>Comparative genomics provides insights into the lifestyle and reveals functional heterogeneity of dark septate endophytic fungi.</title>
        <authorList>
            <person name="Knapp D.G."/>
            <person name="Nemeth J.B."/>
            <person name="Barry K."/>
            <person name="Hainaut M."/>
            <person name="Henrissat B."/>
            <person name="Johnson J."/>
            <person name="Kuo A."/>
            <person name="Lim J.H.P."/>
            <person name="Lipzen A."/>
            <person name="Nolan M."/>
            <person name="Ohm R.A."/>
            <person name="Tamas L."/>
            <person name="Grigoriev I.V."/>
            <person name="Spatafora J.W."/>
            <person name="Nagy L.G."/>
            <person name="Kovacs G.M."/>
        </authorList>
    </citation>
    <scope>NUCLEOTIDE SEQUENCE [LARGE SCALE GENOMIC DNA]</scope>
    <source>
        <strain evidence="1 2">DSE2036</strain>
    </source>
</reference>
<proteinExistence type="predicted"/>
<protein>
    <submittedName>
        <fullName evidence="1">Uncharacterized protein</fullName>
    </submittedName>
</protein>
<evidence type="ECO:0000313" key="1">
    <source>
        <dbReference type="EMBL" id="PVH96648.1"/>
    </source>
</evidence>
<dbReference type="EMBL" id="KZ805458">
    <property type="protein sequence ID" value="PVH96648.1"/>
    <property type="molecule type" value="Genomic_DNA"/>
</dbReference>
<dbReference type="Proteomes" id="UP000244855">
    <property type="component" value="Unassembled WGS sequence"/>
</dbReference>
<accession>A0A2V1DF30</accession>
<organism evidence="1 2">
    <name type="scientific">Periconia macrospinosa</name>
    <dbReference type="NCBI Taxonomy" id="97972"/>
    <lineage>
        <taxon>Eukaryota</taxon>
        <taxon>Fungi</taxon>
        <taxon>Dikarya</taxon>
        <taxon>Ascomycota</taxon>
        <taxon>Pezizomycotina</taxon>
        <taxon>Dothideomycetes</taxon>
        <taxon>Pleosporomycetidae</taxon>
        <taxon>Pleosporales</taxon>
        <taxon>Massarineae</taxon>
        <taxon>Periconiaceae</taxon>
        <taxon>Periconia</taxon>
    </lineage>
</organism>